<dbReference type="EMBL" id="BAABGY010000009">
    <property type="protein sequence ID" value="GAA4336197.1"/>
    <property type="molecule type" value="Genomic_DNA"/>
</dbReference>
<organism evidence="2 3">
    <name type="scientific">Flaviaesturariibacter amylovorans</name>
    <dbReference type="NCBI Taxonomy" id="1084520"/>
    <lineage>
        <taxon>Bacteria</taxon>
        <taxon>Pseudomonadati</taxon>
        <taxon>Bacteroidota</taxon>
        <taxon>Chitinophagia</taxon>
        <taxon>Chitinophagales</taxon>
        <taxon>Chitinophagaceae</taxon>
        <taxon>Flaviaestuariibacter</taxon>
    </lineage>
</organism>
<comment type="caution">
    <text evidence="2">The sequence shown here is derived from an EMBL/GenBank/DDBJ whole genome shotgun (WGS) entry which is preliminary data.</text>
</comment>
<keyword evidence="1" id="KW-0175">Coiled coil</keyword>
<evidence type="ECO:0000313" key="3">
    <source>
        <dbReference type="Proteomes" id="UP001501725"/>
    </source>
</evidence>
<dbReference type="Proteomes" id="UP001501725">
    <property type="component" value="Unassembled WGS sequence"/>
</dbReference>
<keyword evidence="3" id="KW-1185">Reference proteome</keyword>
<evidence type="ECO:0000313" key="2">
    <source>
        <dbReference type="EMBL" id="GAA4336197.1"/>
    </source>
</evidence>
<evidence type="ECO:0008006" key="4">
    <source>
        <dbReference type="Google" id="ProtNLM"/>
    </source>
</evidence>
<protein>
    <recommendedName>
        <fullName evidence="4">Mobilization protein</fullName>
    </recommendedName>
</protein>
<proteinExistence type="predicted"/>
<evidence type="ECO:0000256" key="1">
    <source>
        <dbReference type="SAM" id="Coils"/>
    </source>
</evidence>
<accession>A0ABP8H9D7</accession>
<reference evidence="3" key="1">
    <citation type="journal article" date="2019" name="Int. J. Syst. Evol. Microbiol.">
        <title>The Global Catalogue of Microorganisms (GCM) 10K type strain sequencing project: providing services to taxonomists for standard genome sequencing and annotation.</title>
        <authorList>
            <consortium name="The Broad Institute Genomics Platform"/>
            <consortium name="The Broad Institute Genome Sequencing Center for Infectious Disease"/>
            <person name="Wu L."/>
            <person name="Ma J."/>
        </authorList>
    </citation>
    <scope>NUCLEOTIDE SEQUENCE [LARGE SCALE GENOMIC DNA]</scope>
    <source>
        <strain evidence="3">JCM 17919</strain>
    </source>
</reference>
<name>A0ABP8H9D7_9BACT</name>
<feature type="coiled-coil region" evidence="1">
    <location>
        <begin position="7"/>
        <end position="55"/>
    </location>
</feature>
<dbReference type="RefSeq" id="WP_345256703.1">
    <property type="nucleotide sequence ID" value="NZ_BAABGY010000009.1"/>
</dbReference>
<gene>
    <name evidence="2" type="ORF">GCM10023184_31360</name>
</gene>
<sequence length="95" mass="10879">MTVDERFNALQGKLQQLVKEQARLRKEHAELTEALTRAEAERNTLATQVQELVQLVGILKLAAGNLDDKDKKEFEKQINRFVRDLDKTIAYLGTI</sequence>